<dbReference type="Proteomes" id="UP000765160">
    <property type="component" value="Unassembled WGS sequence"/>
</dbReference>
<gene>
    <name evidence="2" type="ORF">HB662_10340</name>
</gene>
<evidence type="ECO:0000313" key="3">
    <source>
        <dbReference type="Proteomes" id="UP000765160"/>
    </source>
</evidence>
<protein>
    <recommendedName>
        <fullName evidence="4">Divergent polysaccharide deacetylase family protein</fullName>
    </recommendedName>
</protein>
<name>A0ABX1EYQ2_9PROT</name>
<evidence type="ECO:0000256" key="1">
    <source>
        <dbReference type="SAM" id="MobiDB-lite"/>
    </source>
</evidence>
<keyword evidence="3" id="KW-1185">Reference proteome</keyword>
<dbReference type="InterPro" id="IPR006837">
    <property type="entry name" value="Divergent_DAC"/>
</dbReference>
<feature type="compositionally biased region" description="Low complexity" evidence="1">
    <location>
        <begin position="158"/>
        <end position="174"/>
    </location>
</feature>
<reference evidence="2 3" key="1">
    <citation type="submission" date="2020-03" db="EMBL/GenBank/DDBJ databases">
        <title>Roseomonas selenitidurans sp. nov. isolated from soil.</title>
        <authorList>
            <person name="Liu H."/>
        </authorList>
    </citation>
    <scope>NUCLEOTIDE SEQUENCE [LARGE SCALE GENOMIC DNA]</scope>
    <source>
        <strain evidence="2 3">JCM 15073</strain>
    </source>
</reference>
<dbReference type="CDD" id="cd10936">
    <property type="entry name" value="CE4_DAC2"/>
    <property type="match status" value="1"/>
</dbReference>
<organism evidence="2 3">
    <name type="scientific">Falsiroseomonas frigidaquae</name>
    <dbReference type="NCBI Taxonomy" id="487318"/>
    <lineage>
        <taxon>Bacteria</taxon>
        <taxon>Pseudomonadati</taxon>
        <taxon>Pseudomonadota</taxon>
        <taxon>Alphaproteobacteria</taxon>
        <taxon>Acetobacterales</taxon>
        <taxon>Roseomonadaceae</taxon>
        <taxon>Falsiroseomonas</taxon>
    </lineage>
</organism>
<sequence length="499" mass="50675">MTSAFSRRRLGLFWAVLVLGLGAGAATLQWLGPPAEPMLAAIPAEPAGGATPAVPAGTSTPAEPAGATIPAEPAGANIPAEPMRAGTPAEAAQANAPAVPAQPNTPAEPSQATAPAAPLAMQPPAPAVLAAATPASLPPATPAAAGAPAAPPPPPLAGPQTGATPPGARPAAAREAADPVIPPPDPEMLERSRHGMVPKLGPDGRTSIRAYARAFDRDADRRPRIGLVIGNLGLFAQHSEEAIARLPGAVTLAFSPYALRPEPLLERARARGMEVLVALPLEPAGFGQDADPGDRALLTSLSAEENLERLAWALSRIRGQVGAIGALGRLRGERFAANTDMLGIIQAALTSRGLLYVDPRPGAPTPARAFGRTVDLVLDDPSETRSEVERRLVELEALARRNGSALGLLGNPAPFFTAAILAWSAGLDERGAVLVPITVLLRRPASPAAQTPAGVTVSQTPAGVTVSQTPAGVTEFPAPAGVQASQTPDTARPGSQATR</sequence>
<feature type="region of interest" description="Disordered" evidence="1">
    <location>
        <begin position="470"/>
        <end position="499"/>
    </location>
</feature>
<feature type="region of interest" description="Disordered" evidence="1">
    <location>
        <begin position="138"/>
        <end position="203"/>
    </location>
</feature>
<dbReference type="SUPFAM" id="SSF88713">
    <property type="entry name" value="Glycoside hydrolase/deacetylase"/>
    <property type="match status" value="1"/>
</dbReference>
<dbReference type="EMBL" id="JAAVTX010000003">
    <property type="protein sequence ID" value="NKE45178.1"/>
    <property type="molecule type" value="Genomic_DNA"/>
</dbReference>
<evidence type="ECO:0008006" key="4">
    <source>
        <dbReference type="Google" id="ProtNLM"/>
    </source>
</evidence>
<evidence type="ECO:0000313" key="2">
    <source>
        <dbReference type="EMBL" id="NKE45178.1"/>
    </source>
</evidence>
<dbReference type="InterPro" id="IPR011330">
    <property type="entry name" value="Glyco_hydro/deAcase_b/a-brl"/>
</dbReference>
<proteinExistence type="predicted"/>
<comment type="caution">
    <text evidence="2">The sequence shown here is derived from an EMBL/GenBank/DDBJ whole genome shotgun (WGS) entry which is preliminary data.</text>
</comment>
<dbReference type="RefSeq" id="WP_168049651.1">
    <property type="nucleotide sequence ID" value="NZ_JAATJR010000003.1"/>
</dbReference>
<dbReference type="Gene3D" id="3.20.20.370">
    <property type="entry name" value="Glycoside hydrolase/deacetylase"/>
    <property type="match status" value="1"/>
</dbReference>
<feature type="region of interest" description="Disordered" evidence="1">
    <location>
        <begin position="49"/>
        <end position="118"/>
    </location>
</feature>
<accession>A0ABX1EYQ2</accession>
<feature type="compositionally biased region" description="Low complexity" evidence="1">
    <location>
        <begin position="49"/>
        <end position="62"/>
    </location>
</feature>
<dbReference type="Pfam" id="PF04748">
    <property type="entry name" value="Polysacc_deac_2"/>
    <property type="match status" value="1"/>
</dbReference>
<dbReference type="PANTHER" id="PTHR30105">
    <property type="entry name" value="UNCHARACTERIZED YIBQ-RELATED"/>
    <property type="match status" value="1"/>
</dbReference>
<dbReference type="PANTHER" id="PTHR30105:SF2">
    <property type="entry name" value="DIVERGENT POLYSACCHARIDE DEACETYLASE SUPERFAMILY"/>
    <property type="match status" value="1"/>
</dbReference>
<feature type="compositionally biased region" description="Polar residues" evidence="1">
    <location>
        <begin position="483"/>
        <end position="499"/>
    </location>
</feature>
<feature type="compositionally biased region" description="Low complexity" evidence="1">
    <location>
        <begin position="85"/>
        <end position="118"/>
    </location>
</feature>